<evidence type="ECO:0000313" key="2">
    <source>
        <dbReference type="Proteomes" id="UP000294933"/>
    </source>
</evidence>
<name>A0A4Y7QF67_9AGAM</name>
<accession>A0A4Y7QF67</accession>
<protein>
    <submittedName>
        <fullName evidence="1">Uncharacterized protein</fullName>
    </submittedName>
</protein>
<organism evidence="1 2">
    <name type="scientific">Rickenella mellea</name>
    <dbReference type="NCBI Taxonomy" id="50990"/>
    <lineage>
        <taxon>Eukaryota</taxon>
        <taxon>Fungi</taxon>
        <taxon>Dikarya</taxon>
        <taxon>Basidiomycota</taxon>
        <taxon>Agaricomycotina</taxon>
        <taxon>Agaricomycetes</taxon>
        <taxon>Hymenochaetales</taxon>
        <taxon>Rickenellaceae</taxon>
        <taxon>Rickenella</taxon>
    </lineage>
</organism>
<sequence length="240" mass="27333">MLPTRPQLKTKLTDYYVCYTRCQYLCMNQDVSELYARLHQEWQEPGNRFRVYPKLDEPDKIAAFLEVISTKIMDKPKNPTEAIQLSFVCWAGIDVVTAQLVHLFGEEDGIGTNSEANDLAVQIIAKEQPTVRLLPASSSEMNTPLPAPLVNFYFPNENTSQPSSVGGDANATLEQLVEAHVEKPFPFFDSTLNKTRQCTIIDVGTSRLRGKWYEVIFDEDEEEAMQITEREMKEIFDAKV</sequence>
<keyword evidence="2" id="KW-1185">Reference proteome</keyword>
<reference evidence="1 2" key="1">
    <citation type="submission" date="2018-06" db="EMBL/GenBank/DDBJ databases">
        <title>A transcriptomic atlas of mushroom development highlights an independent origin of complex multicellularity.</title>
        <authorList>
            <consortium name="DOE Joint Genome Institute"/>
            <person name="Krizsan K."/>
            <person name="Almasi E."/>
            <person name="Merenyi Z."/>
            <person name="Sahu N."/>
            <person name="Viragh M."/>
            <person name="Koszo T."/>
            <person name="Mondo S."/>
            <person name="Kiss B."/>
            <person name="Balint B."/>
            <person name="Kues U."/>
            <person name="Barry K."/>
            <person name="Hegedus J.C."/>
            <person name="Henrissat B."/>
            <person name="Johnson J."/>
            <person name="Lipzen A."/>
            <person name="Ohm R."/>
            <person name="Nagy I."/>
            <person name="Pangilinan J."/>
            <person name="Yan J."/>
            <person name="Xiong Y."/>
            <person name="Grigoriev I.V."/>
            <person name="Hibbett D.S."/>
            <person name="Nagy L.G."/>
        </authorList>
    </citation>
    <scope>NUCLEOTIDE SEQUENCE [LARGE SCALE GENOMIC DNA]</scope>
    <source>
        <strain evidence="1 2">SZMC22713</strain>
    </source>
</reference>
<dbReference type="Proteomes" id="UP000294933">
    <property type="component" value="Unassembled WGS sequence"/>
</dbReference>
<dbReference type="EMBL" id="ML170162">
    <property type="protein sequence ID" value="TDL26313.1"/>
    <property type="molecule type" value="Genomic_DNA"/>
</dbReference>
<dbReference type="OrthoDB" id="2684181at2759"/>
<dbReference type="VEuPathDB" id="FungiDB:BD410DRAFT_784411"/>
<dbReference type="AlphaFoldDB" id="A0A4Y7QF67"/>
<proteinExistence type="predicted"/>
<feature type="non-terminal residue" evidence="1">
    <location>
        <position position="240"/>
    </location>
</feature>
<evidence type="ECO:0000313" key="1">
    <source>
        <dbReference type="EMBL" id="TDL26313.1"/>
    </source>
</evidence>
<gene>
    <name evidence="1" type="ORF">BD410DRAFT_784411</name>
</gene>